<dbReference type="GO" id="GO:0005524">
    <property type="term" value="F:ATP binding"/>
    <property type="evidence" value="ECO:0007669"/>
    <property type="project" value="UniProtKB-KW"/>
</dbReference>
<evidence type="ECO:0000256" key="8">
    <source>
        <dbReference type="ARBA" id="ARBA00022840"/>
    </source>
</evidence>
<dbReference type="PANTHER" id="PTHR33540:SF2">
    <property type="entry name" value="TRNA THREONYLCARBAMOYLADENOSINE BIOSYNTHESIS PROTEIN TSAE"/>
    <property type="match status" value="1"/>
</dbReference>
<evidence type="ECO:0000256" key="3">
    <source>
        <dbReference type="ARBA" id="ARBA00019010"/>
    </source>
</evidence>
<evidence type="ECO:0000256" key="1">
    <source>
        <dbReference type="ARBA" id="ARBA00004496"/>
    </source>
</evidence>
<dbReference type="Gene3D" id="3.40.50.300">
    <property type="entry name" value="P-loop containing nucleotide triphosphate hydrolases"/>
    <property type="match status" value="1"/>
</dbReference>
<keyword evidence="8" id="KW-0067">ATP-binding</keyword>
<comment type="subcellular location">
    <subcellularLocation>
        <location evidence="1">Cytoplasm</location>
    </subcellularLocation>
</comment>
<comment type="similarity">
    <text evidence="2">Belongs to the TsaE family.</text>
</comment>
<keyword evidence="11" id="KW-0808">Transferase</keyword>
<dbReference type="RefSeq" id="WP_163097712.1">
    <property type="nucleotide sequence ID" value="NZ_CP127523.1"/>
</dbReference>
<evidence type="ECO:0000256" key="2">
    <source>
        <dbReference type="ARBA" id="ARBA00007599"/>
    </source>
</evidence>
<comment type="caution">
    <text evidence="11">The sequence shown here is derived from an EMBL/GenBank/DDBJ whole genome shotgun (WGS) entry which is preliminary data.</text>
</comment>
<dbReference type="PANTHER" id="PTHR33540">
    <property type="entry name" value="TRNA THREONYLCARBAMOYLADENOSINE BIOSYNTHESIS PROTEIN TSAE"/>
    <property type="match status" value="1"/>
</dbReference>
<dbReference type="InterPro" id="IPR003442">
    <property type="entry name" value="T6A_TsaE"/>
</dbReference>
<dbReference type="NCBIfam" id="TIGR00150">
    <property type="entry name" value="T6A_YjeE"/>
    <property type="match status" value="1"/>
</dbReference>
<proteinExistence type="inferred from homology"/>
<reference evidence="11" key="1">
    <citation type="submission" date="2019-11" db="EMBL/GenBank/DDBJ databases">
        <title>Acidithiobacillus ferrianus sp. nov.: a facultatively anaerobic and extremely acidophilic chemolithoautotroph.</title>
        <authorList>
            <person name="Norris P.R."/>
            <person name="Falagan C."/>
            <person name="Moya-Beltran A."/>
            <person name="Castro M."/>
            <person name="Quatrini R."/>
            <person name="Johnson D.B."/>
        </authorList>
    </citation>
    <scope>NUCLEOTIDE SEQUENCE [LARGE SCALE GENOMIC DNA]</scope>
    <source>
        <strain evidence="11">MG</strain>
    </source>
</reference>
<sequence>MYWNFADADACRDWGRRLAQVVDMPAVIYLHGELGAGKTTLAQALLQALGVTPPIKSPTYTLIERYVTRIGTALHLDLYRLREAEELEFIGIRDHLAEPALWLIEWPERGRGFLPPADLSLTLTILPQGDHQVRWRALHARAERWTERLGLPAASLGVGGADG</sequence>
<accession>A0A845ULG6</accession>
<evidence type="ECO:0000256" key="4">
    <source>
        <dbReference type="ARBA" id="ARBA00022490"/>
    </source>
</evidence>
<evidence type="ECO:0000256" key="7">
    <source>
        <dbReference type="ARBA" id="ARBA00022741"/>
    </source>
</evidence>
<dbReference type="Pfam" id="PF02367">
    <property type="entry name" value="TsaE"/>
    <property type="match status" value="1"/>
</dbReference>
<dbReference type="GO" id="GO:0002949">
    <property type="term" value="P:tRNA threonylcarbamoyladenosine modification"/>
    <property type="evidence" value="ECO:0007669"/>
    <property type="project" value="InterPro"/>
</dbReference>
<dbReference type="GO" id="GO:0046872">
    <property type="term" value="F:metal ion binding"/>
    <property type="evidence" value="ECO:0007669"/>
    <property type="project" value="UniProtKB-KW"/>
</dbReference>
<keyword evidence="6" id="KW-0479">Metal-binding</keyword>
<keyword evidence="9" id="KW-0460">Magnesium</keyword>
<evidence type="ECO:0000256" key="5">
    <source>
        <dbReference type="ARBA" id="ARBA00022694"/>
    </source>
</evidence>
<name>A0A845ULG6_9PROT</name>
<organism evidence="11">
    <name type="scientific">Acidithiobacillus ferrianus</name>
    <dbReference type="NCBI Taxonomy" id="2678518"/>
    <lineage>
        <taxon>Bacteria</taxon>
        <taxon>Pseudomonadati</taxon>
        <taxon>Pseudomonadota</taxon>
        <taxon>Acidithiobacillia</taxon>
        <taxon>Acidithiobacillales</taxon>
        <taxon>Acidithiobacillaceae</taxon>
        <taxon>Acidithiobacillus</taxon>
    </lineage>
</organism>
<evidence type="ECO:0000313" key="11">
    <source>
        <dbReference type="EMBL" id="NDU42478.1"/>
    </source>
</evidence>
<keyword evidence="5" id="KW-0819">tRNA processing</keyword>
<dbReference type="GO" id="GO:0005737">
    <property type="term" value="C:cytoplasm"/>
    <property type="evidence" value="ECO:0007669"/>
    <property type="project" value="UniProtKB-SubCell"/>
</dbReference>
<evidence type="ECO:0000256" key="6">
    <source>
        <dbReference type="ARBA" id="ARBA00022723"/>
    </source>
</evidence>
<dbReference type="GO" id="GO:0016740">
    <property type="term" value="F:transferase activity"/>
    <property type="evidence" value="ECO:0007669"/>
    <property type="project" value="UniProtKB-KW"/>
</dbReference>
<dbReference type="SUPFAM" id="SSF52540">
    <property type="entry name" value="P-loop containing nucleoside triphosphate hydrolases"/>
    <property type="match status" value="1"/>
</dbReference>
<dbReference type="InterPro" id="IPR027417">
    <property type="entry name" value="P-loop_NTPase"/>
</dbReference>
<keyword evidence="4" id="KW-0963">Cytoplasm</keyword>
<dbReference type="EMBL" id="WNJL01000030">
    <property type="protein sequence ID" value="NDU42478.1"/>
    <property type="molecule type" value="Genomic_DNA"/>
</dbReference>
<evidence type="ECO:0000256" key="10">
    <source>
        <dbReference type="ARBA" id="ARBA00032441"/>
    </source>
</evidence>
<dbReference type="AlphaFoldDB" id="A0A845ULG6"/>
<keyword evidence="7" id="KW-0547">Nucleotide-binding</keyword>
<gene>
    <name evidence="11" type="primary">tsaE</name>
    <name evidence="11" type="ORF">GL267_07435</name>
</gene>
<protein>
    <recommendedName>
        <fullName evidence="3">tRNA threonylcarbamoyladenosine biosynthesis protein TsaE</fullName>
    </recommendedName>
    <alternativeName>
        <fullName evidence="10">t(6)A37 threonylcarbamoyladenosine biosynthesis protein TsaE</fullName>
    </alternativeName>
</protein>
<evidence type="ECO:0000256" key="9">
    <source>
        <dbReference type="ARBA" id="ARBA00022842"/>
    </source>
</evidence>